<evidence type="ECO:0000313" key="2">
    <source>
        <dbReference type="Proteomes" id="UP000218334"/>
    </source>
</evidence>
<protein>
    <submittedName>
        <fullName evidence="1">Uncharacterized protein</fullName>
    </submittedName>
</protein>
<accession>A0A2H3C5W5</accession>
<dbReference type="Proteomes" id="UP000218334">
    <property type="component" value="Unassembled WGS sequence"/>
</dbReference>
<gene>
    <name evidence="1" type="ORF">ARMSODRAFT_42428</name>
</gene>
<name>A0A2H3C5W5_9AGAR</name>
<reference evidence="2" key="1">
    <citation type="journal article" date="2017" name="Nat. Ecol. Evol.">
        <title>Genome expansion and lineage-specific genetic innovations in the forest pathogenic fungi Armillaria.</title>
        <authorList>
            <person name="Sipos G."/>
            <person name="Prasanna A.N."/>
            <person name="Walter M.C."/>
            <person name="O'Connor E."/>
            <person name="Balint B."/>
            <person name="Krizsan K."/>
            <person name="Kiss B."/>
            <person name="Hess J."/>
            <person name="Varga T."/>
            <person name="Slot J."/>
            <person name="Riley R."/>
            <person name="Boka B."/>
            <person name="Rigling D."/>
            <person name="Barry K."/>
            <person name="Lee J."/>
            <person name="Mihaltcheva S."/>
            <person name="LaButti K."/>
            <person name="Lipzen A."/>
            <person name="Waldron R."/>
            <person name="Moloney N.M."/>
            <person name="Sperisen C."/>
            <person name="Kredics L."/>
            <person name="Vagvoelgyi C."/>
            <person name="Patrignani A."/>
            <person name="Fitzpatrick D."/>
            <person name="Nagy I."/>
            <person name="Doyle S."/>
            <person name="Anderson J.B."/>
            <person name="Grigoriev I.V."/>
            <person name="Gueldener U."/>
            <person name="Muensterkoetter M."/>
            <person name="Nagy L.G."/>
        </authorList>
    </citation>
    <scope>NUCLEOTIDE SEQUENCE [LARGE SCALE GENOMIC DNA]</scope>
    <source>
        <strain evidence="2">28-4</strain>
    </source>
</reference>
<dbReference type="AlphaFoldDB" id="A0A2H3C5W5"/>
<sequence length="73" mass="8585">MGYSPQTPMATRRLRTNSSPRLSLYFTLQLSHLLLQCSISHLHLYLTSLNYDRKSNQTPKSHIPLFCYIARFR</sequence>
<organism evidence="1 2">
    <name type="scientific">Armillaria solidipes</name>
    <dbReference type="NCBI Taxonomy" id="1076256"/>
    <lineage>
        <taxon>Eukaryota</taxon>
        <taxon>Fungi</taxon>
        <taxon>Dikarya</taxon>
        <taxon>Basidiomycota</taxon>
        <taxon>Agaricomycotina</taxon>
        <taxon>Agaricomycetes</taxon>
        <taxon>Agaricomycetidae</taxon>
        <taxon>Agaricales</taxon>
        <taxon>Marasmiineae</taxon>
        <taxon>Physalacriaceae</taxon>
        <taxon>Armillaria</taxon>
    </lineage>
</organism>
<proteinExistence type="predicted"/>
<evidence type="ECO:0000313" key="1">
    <source>
        <dbReference type="EMBL" id="PBK78469.1"/>
    </source>
</evidence>
<dbReference type="EMBL" id="KZ293415">
    <property type="protein sequence ID" value="PBK78469.1"/>
    <property type="molecule type" value="Genomic_DNA"/>
</dbReference>
<keyword evidence="2" id="KW-1185">Reference proteome</keyword>